<reference evidence="4" key="1">
    <citation type="submission" date="2025-08" db="UniProtKB">
        <authorList>
            <consortium name="Ensembl"/>
        </authorList>
    </citation>
    <scope>IDENTIFICATION</scope>
</reference>
<dbReference type="Proteomes" id="UP000264820">
    <property type="component" value="Unplaced"/>
</dbReference>
<feature type="domain" description="Fork-head" evidence="3">
    <location>
        <begin position="1"/>
        <end position="49"/>
    </location>
</feature>
<dbReference type="GO" id="GO:0003700">
    <property type="term" value="F:DNA-binding transcription factor activity"/>
    <property type="evidence" value="ECO:0007669"/>
    <property type="project" value="InterPro"/>
</dbReference>
<dbReference type="GO" id="GO:0043565">
    <property type="term" value="F:sequence-specific DNA binding"/>
    <property type="evidence" value="ECO:0007669"/>
    <property type="project" value="InterPro"/>
</dbReference>
<name>A0A3Q2XGA7_HIPCM</name>
<evidence type="ECO:0000313" key="4">
    <source>
        <dbReference type="Ensembl" id="ENSHCOP00000003440.1"/>
    </source>
</evidence>
<evidence type="ECO:0000256" key="2">
    <source>
        <dbReference type="PROSITE-ProRule" id="PRU00089"/>
    </source>
</evidence>
<reference evidence="4" key="2">
    <citation type="submission" date="2025-09" db="UniProtKB">
        <authorList>
            <consortium name="Ensembl"/>
        </authorList>
    </citation>
    <scope>IDENTIFICATION</scope>
</reference>
<dbReference type="SUPFAM" id="SSF46785">
    <property type="entry name" value="Winged helix' DNA-binding domain"/>
    <property type="match status" value="1"/>
</dbReference>
<comment type="subcellular location">
    <subcellularLocation>
        <location evidence="2">Nucleus</location>
    </subcellularLocation>
</comment>
<keyword evidence="1 2" id="KW-0238">DNA-binding</keyword>
<evidence type="ECO:0000313" key="5">
    <source>
        <dbReference type="Proteomes" id="UP000264820"/>
    </source>
</evidence>
<dbReference type="PROSITE" id="PS50039">
    <property type="entry name" value="FORK_HEAD_3"/>
    <property type="match status" value="1"/>
</dbReference>
<keyword evidence="5" id="KW-1185">Reference proteome</keyword>
<dbReference type="InterPro" id="IPR001766">
    <property type="entry name" value="Fork_head_dom"/>
</dbReference>
<sequence>MDRMGPLAREDRKSIENNIRVCLSTNKCFVKIPLVPDCLGSKRNFWKLDLSHITTKMVRRHFQDLLDFFPELSGRSKDGTWSAAPPLPLPPPPPPPPSVQISCEVKFSGPFSIESLLKRDSPAPARTSPLVNVPVQSDYPRLYHSTPLDQKRRISGDEESLLSGHYHSFVSCPAGGAAHHKTSKPFCTGPPFPTYAVTPFNQSYNPIPTYDPHR</sequence>
<evidence type="ECO:0000256" key="1">
    <source>
        <dbReference type="ARBA" id="ARBA00023125"/>
    </source>
</evidence>
<dbReference type="GeneTree" id="ENSGT00910000145033"/>
<proteinExistence type="predicted"/>
<protein>
    <submittedName>
        <fullName evidence="4">Forkhead box protein H1-like</fullName>
    </submittedName>
</protein>
<dbReference type="Ensembl" id="ENSHCOT00000008739.1">
    <property type="protein sequence ID" value="ENSHCOP00000003440.1"/>
    <property type="gene ID" value="ENSHCOG00000004754.1"/>
</dbReference>
<accession>A0A3Q2XGA7</accession>
<keyword evidence="2" id="KW-0539">Nucleus</keyword>
<dbReference type="AlphaFoldDB" id="A0A3Q2XGA7"/>
<dbReference type="STRING" id="109280.ENSHCOP00000003440"/>
<dbReference type="Gene3D" id="1.10.10.10">
    <property type="entry name" value="Winged helix-like DNA-binding domain superfamily/Winged helix DNA-binding domain"/>
    <property type="match status" value="1"/>
</dbReference>
<feature type="DNA-binding region" description="Fork-head" evidence="2">
    <location>
        <begin position="1"/>
        <end position="49"/>
    </location>
</feature>
<dbReference type="InterPro" id="IPR036390">
    <property type="entry name" value="WH_DNA-bd_sf"/>
</dbReference>
<dbReference type="GO" id="GO:0005634">
    <property type="term" value="C:nucleus"/>
    <property type="evidence" value="ECO:0007669"/>
    <property type="project" value="UniProtKB-SubCell"/>
</dbReference>
<dbReference type="InterPro" id="IPR036388">
    <property type="entry name" value="WH-like_DNA-bd_sf"/>
</dbReference>
<organism evidence="4 5">
    <name type="scientific">Hippocampus comes</name>
    <name type="common">Tiger tail seahorse</name>
    <dbReference type="NCBI Taxonomy" id="109280"/>
    <lineage>
        <taxon>Eukaryota</taxon>
        <taxon>Metazoa</taxon>
        <taxon>Chordata</taxon>
        <taxon>Craniata</taxon>
        <taxon>Vertebrata</taxon>
        <taxon>Euteleostomi</taxon>
        <taxon>Actinopterygii</taxon>
        <taxon>Neopterygii</taxon>
        <taxon>Teleostei</taxon>
        <taxon>Neoteleostei</taxon>
        <taxon>Acanthomorphata</taxon>
        <taxon>Syngnathiaria</taxon>
        <taxon>Syngnathiformes</taxon>
        <taxon>Syngnathoidei</taxon>
        <taxon>Syngnathidae</taxon>
        <taxon>Hippocampus</taxon>
    </lineage>
</organism>
<evidence type="ECO:0000259" key="3">
    <source>
        <dbReference type="PROSITE" id="PS50039"/>
    </source>
</evidence>